<evidence type="ECO:0000313" key="3">
    <source>
        <dbReference type="Proteomes" id="UP000023067"/>
    </source>
</evidence>
<dbReference type="PATRIC" id="fig|396014.3.peg.2920"/>
<organism evidence="2 3">
    <name type="scientific">Brachybacterium phenoliresistens</name>
    <dbReference type="NCBI Taxonomy" id="396014"/>
    <lineage>
        <taxon>Bacteria</taxon>
        <taxon>Bacillati</taxon>
        <taxon>Actinomycetota</taxon>
        <taxon>Actinomycetes</taxon>
        <taxon>Micrococcales</taxon>
        <taxon>Dermabacteraceae</taxon>
        <taxon>Brachybacterium</taxon>
    </lineage>
</organism>
<evidence type="ECO:0000313" key="2">
    <source>
        <dbReference type="EMBL" id="EWS80261.1"/>
    </source>
</evidence>
<feature type="transmembrane region" description="Helical" evidence="1">
    <location>
        <begin position="46"/>
        <end position="66"/>
    </location>
</feature>
<accession>Z9JR30</accession>
<protein>
    <recommendedName>
        <fullName evidence="4">DUF2516 family protein</fullName>
    </recommendedName>
</protein>
<evidence type="ECO:0008006" key="4">
    <source>
        <dbReference type="Google" id="ProtNLM"/>
    </source>
</evidence>
<keyword evidence="1" id="KW-0812">Transmembrane</keyword>
<dbReference type="EMBL" id="JDYK01000017">
    <property type="protein sequence ID" value="EWS80261.1"/>
    <property type="molecule type" value="Genomic_DNA"/>
</dbReference>
<sequence length="106" mass="11619">MIFAVQQWIFAVLALALFVAELWAFVNAVRYRPDAYLAASKRTKNFWMLLTGLAVLLGFLSLPWPIGGGGGTMLFMIGGIVIAGVFLADVLPALRAVMGRARNNRY</sequence>
<name>Z9JR30_9MICO</name>
<proteinExistence type="predicted"/>
<keyword evidence="1" id="KW-1133">Transmembrane helix</keyword>
<gene>
    <name evidence="2" type="ORF">BF93_04440</name>
</gene>
<evidence type="ECO:0000256" key="1">
    <source>
        <dbReference type="SAM" id="Phobius"/>
    </source>
</evidence>
<feature type="transmembrane region" description="Helical" evidence="1">
    <location>
        <begin position="72"/>
        <end position="94"/>
    </location>
</feature>
<comment type="caution">
    <text evidence="2">The sequence shown here is derived from an EMBL/GenBank/DDBJ whole genome shotgun (WGS) entry which is preliminary data.</text>
</comment>
<dbReference type="Pfam" id="PF10724">
    <property type="entry name" value="DUF2516"/>
    <property type="match status" value="1"/>
</dbReference>
<dbReference type="RefSeq" id="WP_038373652.1">
    <property type="nucleotide sequence ID" value="NZ_BAAAOW010000010.1"/>
</dbReference>
<dbReference type="STRING" id="396014.BF93_04440"/>
<keyword evidence="3" id="KW-1185">Reference proteome</keyword>
<reference evidence="2 3" key="1">
    <citation type="submission" date="2014-02" db="EMBL/GenBank/DDBJ databases">
        <title>Genome sequence of Brachybacterium phenoliresistens strain W13A50.</title>
        <authorList>
            <person name="Wang X."/>
        </authorList>
    </citation>
    <scope>NUCLEOTIDE SEQUENCE [LARGE SCALE GENOMIC DNA]</scope>
    <source>
        <strain evidence="2 3">W13A50</strain>
    </source>
</reference>
<dbReference type="HOGENOM" id="CLU_135072_3_0_11"/>
<dbReference type="AlphaFoldDB" id="Z9JR30"/>
<dbReference type="InterPro" id="IPR019662">
    <property type="entry name" value="DUF2516"/>
</dbReference>
<keyword evidence="1" id="KW-0472">Membrane</keyword>
<dbReference type="eggNOG" id="ENOG5033BDI">
    <property type="taxonomic scope" value="Bacteria"/>
</dbReference>
<feature type="transmembrane region" description="Helical" evidence="1">
    <location>
        <begin position="6"/>
        <end position="26"/>
    </location>
</feature>
<dbReference type="Proteomes" id="UP000023067">
    <property type="component" value="Unassembled WGS sequence"/>
</dbReference>